<evidence type="ECO:0000256" key="6">
    <source>
        <dbReference type="RuleBase" id="RU003915"/>
    </source>
</evidence>
<dbReference type="Proteomes" id="UP001500731">
    <property type="component" value="Unassembled WGS sequence"/>
</dbReference>
<feature type="domain" description="PPIase FKBP-type" evidence="8">
    <location>
        <begin position="72"/>
        <end position="158"/>
    </location>
</feature>
<dbReference type="SUPFAM" id="SSF54534">
    <property type="entry name" value="FKBP-like"/>
    <property type="match status" value="1"/>
</dbReference>
<comment type="catalytic activity">
    <reaction evidence="1 5 6">
        <text>[protein]-peptidylproline (omega=180) = [protein]-peptidylproline (omega=0)</text>
        <dbReference type="Rhea" id="RHEA:16237"/>
        <dbReference type="Rhea" id="RHEA-COMP:10747"/>
        <dbReference type="Rhea" id="RHEA-COMP:10748"/>
        <dbReference type="ChEBI" id="CHEBI:83833"/>
        <dbReference type="ChEBI" id="CHEBI:83834"/>
        <dbReference type="EC" id="5.2.1.8"/>
    </reaction>
</comment>
<dbReference type="PANTHER" id="PTHR43811:SF19">
    <property type="entry name" value="39 KDA FK506-BINDING NUCLEAR PROTEIN"/>
    <property type="match status" value="1"/>
</dbReference>
<sequence>MHRARKDVKGSQLGPCSPSAQSLALTEGAQVGLDGCMTERTKPEFDAPTGPAPSELVIRDLIEGTGDEAKPGDTVTVHYAGVEHDSGEEFDSSWGRGETIQFPLRGLIQGWQEGIPGMKVGGRRELVIPPHLAYGPAGSGHFLGGKTLIFIIDLVAVG</sequence>
<evidence type="ECO:0000256" key="7">
    <source>
        <dbReference type="SAM" id="MobiDB-lite"/>
    </source>
</evidence>
<accession>A0ABP8P8J0</accession>
<dbReference type="PANTHER" id="PTHR43811">
    <property type="entry name" value="FKBP-TYPE PEPTIDYL-PROLYL CIS-TRANS ISOMERASE FKPA"/>
    <property type="match status" value="1"/>
</dbReference>
<dbReference type="EC" id="5.2.1.8" evidence="6"/>
<reference evidence="10" key="1">
    <citation type="journal article" date="2019" name="Int. J. Syst. Evol. Microbiol.">
        <title>The Global Catalogue of Microorganisms (GCM) 10K type strain sequencing project: providing services to taxonomists for standard genome sequencing and annotation.</title>
        <authorList>
            <consortium name="The Broad Institute Genomics Platform"/>
            <consortium name="The Broad Institute Genome Sequencing Center for Infectious Disease"/>
            <person name="Wu L."/>
            <person name="Ma J."/>
        </authorList>
    </citation>
    <scope>NUCLEOTIDE SEQUENCE [LARGE SCALE GENOMIC DNA]</scope>
    <source>
        <strain evidence="10">JCM 17839</strain>
    </source>
</reference>
<dbReference type="EMBL" id="BAABGP010000008">
    <property type="protein sequence ID" value="GAA4483625.1"/>
    <property type="molecule type" value="Genomic_DNA"/>
</dbReference>
<dbReference type="PROSITE" id="PS50059">
    <property type="entry name" value="FKBP_PPIASE"/>
    <property type="match status" value="1"/>
</dbReference>
<evidence type="ECO:0000313" key="10">
    <source>
        <dbReference type="Proteomes" id="UP001500731"/>
    </source>
</evidence>
<feature type="region of interest" description="Disordered" evidence="7">
    <location>
        <begin position="1"/>
        <end position="21"/>
    </location>
</feature>
<evidence type="ECO:0000256" key="3">
    <source>
        <dbReference type="ARBA" id="ARBA00023110"/>
    </source>
</evidence>
<evidence type="ECO:0000256" key="2">
    <source>
        <dbReference type="ARBA" id="ARBA00006577"/>
    </source>
</evidence>
<organism evidence="9 10">
    <name type="scientific">Microbacterium panaciterrae</name>
    <dbReference type="NCBI Taxonomy" id="985759"/>
    <lineage>
        <taxon>Bacteria</taxon>
        <taxon>Bacillati</taxon>
        <taxon>Actinomycetota</taxon>
        <taxon>Actinomycetes</taxon>
        <taxon>Micrococcales</taxon>
        <taxon>Microbacteriaceae</taxon>
        <taxon>Microbacterium</taxon>
    </lineage>
</organism>
<evidence type="ECO:0000256" key="4">
    <source>
        <dbReference type="ARBA" id="ARBA00023235"/>
    </source>
</evidence>
<keyword evidence="3 5" id="KW-0697">Rotamase</keyword>
<keyword evidence="10" id="KW-1185">Reference proteome</keyword>
<protein>
    <recommendedName>
        <fullName evidence="6">Peptidyl-prolyl cis-trans isomerase</fullName>
        <ecNumber evidence="6">5.2.1.8</ecNumber>
    </recommendedName>
</protein>
<comment type="caution">
    <text evidence="9">The sequence shown here is derived from an EMBL/GenBank/DDBJ whole genome shotgun (WGS) entry which is preliminary data.</text>
</comment>
<comment type="similarity">
    <text evidence="2 6">Belongs to the FKBP-type PPIase family.</text>
</comment>
<evidence type="ECO:0000313" key="9">
    <source>
        <dbReference type="EMBL" id="GAA4483625.1"/>
    </source>
</evidence>
<keyword evidence="4 5" id="KW-0413">Isomerase</keyword>
<gene>
    <name evidence="9" type="ORF">GCM10023171_15490</name>
</gene>
<dbReference type="Pfam" id="PF00254">
    <property type="entry name" value="FKBP_C"/>
    <property type="match status" value="1"/>
</dbReference>
<evidence type="ECO:0000256" key="5">
    <source>
        <dbReference type="PROSITE-ProRule" id="PRU00277"/>
    </source>
</evidence>
<dbReference type="InterPro" id="IPR046357">
    <property type="entry name" value="PPIase_dom_sf"/>
</dbReference>
<evidence type="ECO:0000256" key="1">
    <source>
        <dbReference type="ARBA" id="ARBA00000971"/>
    </source>
</evidence>
<name>A0ABP8P8J0_9MICO</name>
<proteinExistence type="inferred from homology"/>
<dbReference type="InterPro" id="IPR001179">
    <property type="entry name" value="PPIase_FKBP_dom"/>
</dbReference>
<dbReference type="Gene3D" id="3.10.50.40">
    <property type="match status" value="1"/>
</dbReference>
<evidence type="ECO:0000259" key="8">
    <source>
        <dbReference type="PROSITE" id="PS50059"/>
    </source>
</evidence>